<keyword evidence="5" id="KW-1185">Reference proteome</keyword>
<feature type="domain" description="N-acetyltransferase" evidence="3">
    <location>
        <begin position="1"/>
        <end position="198"/>
    </location>
</feature>
<dbReference type="InterPro" id="IPR000182">
    <property type="entry name" value="GNAT_dom"/>
</dbReference>
<dbReference type="eggNOG" id="COG0456">
    <property type="taxonomic scope" value="Bacteria"/>
</dbReference>
<dbReference type="SUPFAM" id="SSF55729">
    <property type="entry name" value="Acyl-CoA N-acyltransferases (Nat)"/>
    <property type="match status" value="1"/>
</dbReference>
<reference evidence="5" key="1">
    <citation type="submission" date="2008-08" db="EMBL/GenBank/DDBJ databases">
        <title>The complete genome sequence of Coprothermobacter proteolyticus strain ATCC 5245 / DSM 5265 / BT.</title>
        <authorList>
            <person name="Dodson R.J."/>
            <person name="Durkin A.S."/>
            <person name="Wu M."/>
            <person name="Eisen J."/>
            <person name="Sutton G."/>
        </authorList>
    </citation>
    <scope>NUCLEOTIDE SEQUENCE [LARGE SCALE GENOMIC DNA]</scope>
    <source>
        <strain evidence="5">ATCC 35245 / DSM 5265 / OCM 4 / BT</strain>
    </source>
</reference>
<keyword evidence="2" id="KW-0012">Acyltransferase</keyword>
<evidence type="ECO:0000259" key="3">
    <source>
        <dbReference type="PROSITE" id="PS51186"/>
    </source>
</evidence>
<keyword evidence="1 4" id="KW-0808">Transferase</keyword>
<dbReference type="HOGENOM" id="CLU_087235_1_0_9"/>
<evidence type="ECO:0000313" key="5">
    <source>
        <dbReference type="Proteomes" id="UP000001732"/>
    </source>
</evidence>
<dbReference type="Pfam" id="PF00583">
    <property type="entry name" value="Acetyltransf_1"/>
    <property type="match status" value="1"/>
</dbReference>
<name>B5Y699_COPPD</name>
<dbReference type="Proteomes" id="UP000001732">
    <property type="component" value="Chromosome"/>
</dbReference>
<dbReference type="Gene3D" id="3.40.630.30">
    <property type="match status" value="1"/>
</dbReference>
<dbReference type="PANTHER" id="PTHR42919:SF8">
    <property type="entry name" value="N-ALPHA-ACETYLTRANSFERASE 50"/>
    <property type="match status" value="1"/>
</dbReference>
<dbReference type="PROSITE" id="PS51186">
    <property type="entry name" value="GNAT"/>
    <property type="match status" value="1"/>
</dbReference>
<reference evidence="4 5" key="2">
    <citation type="journal article" date="2014" name="Genome Announc.">
        <title>Complete Genome Sequence of Coprothermobacter proteolyticus DSM 5265.</title>
        <authorList>
            <person name="Alexiev A."/>
            <person name="Coil D.A."/>
            <person name="Badger J.H."/>
            <person name="Enticknap J."/>
            <person name="Ward N."/>
            <person name="Robb F.T."/>
            <person name="Eisen J.A."/>
        </authorList>
    </citation>
    <scope>NUCLEOTIDE SEQUENCE [LARGE SCALE GENOMIC DNA]</scope>
    <source>
        <strain evidence="5">ATCC 35245 / DSM 5265 / OCM 4 / BT</strain>
    </source>
</reference>
<gene>
    <name evidence="4" type="primary">rimI2</name>
    <name evidence="4" type="ordered locus">COPRO5265_1521</name>
</gene>
<dbReference type="STRING" id="309798.COPRO5265_1521"/>
<evidence type="ECO:0000256" key="1">
    <source>
        <dbReference type="ARBA" id="ARBA00022679"/>
    </source>
</evidence>
<accession>B5Y699</accession>
<dbReference type="InterPro" id="IPR051556">
    <property type="entry name" value="N-term/lysine_N-AcTrnsfr"/>
</dbReference>
<organism evidence="4 5">
    <name type="scientific">Coprothermobacter proteolyticus (strain ATCC 35245 / DSM 5265 / OCM 4 / BT)</name>
    <dbReference type="NCBI Taxonomy" id="309798"/>
    <lineage>
        <taxon>Bacteria</taxon>
        <taxon>Pseudomonadati</taxon>
        <taxon>Coprothermobacterota</taxon>
        <taxon>Coprothermobacteria</taxon>
        <taxon>Coprothermobacterales</taxon>
        <taxon>Coprothermobacteraceae</taxon>
        <taxon>Coprothermobacter</taxon>
    </lineage>
</organism>
<sequence length="198" mass="22963">MVVRKGTLEDKNHFSELVLLAAPFFSKLFGEKRAVELLQLLYEHDRNLFSFSHCLFAQDGDDILGLVVGYDWQTKQNEQLSTGYLMIKHLGLQFFKALPALLKLDAQVSRISREDYYIAFLAVYQQVQTRGVGTALMKRAEEDAVSCGAKFICLDVETENENAVRFYQKRGYRIERTFSVNLTQEVVLHFHRMKKELR</sequence>
<evidence type="ECO:0000313" key="4">
    <source>
        <dbReference type="EMBL" id="ACI17762.1"/>
    </source>
</evidence>
<proteinExistence type="predicted"/>
<dbReference type="KEGG" id="cpo:COPRO5265_1521"/>
<dbReference type="AlphaFoldDB" id="B5Y699"/>
<dbReference type="CDD" id="cd04301">
    <property type="entry name" value="NAT_SF"/>
    <property type="match status" value="1"/>
</dbReference>
<dbReference type="OrthoDB" id="45160at2"/>
<dbReference type="EMBL" id="CP001145">
    <property type="protein sequence ID" value="ACI17762.1"/>
    <property type="molecule type" value="Genomic_DNA"/>
</dbReference>
<dbReference type="GO" id="GO:0016747">
    <property type="term" value="F:acyltransferase activity, transferring groups other than amino-acyl groups"/>
    <property type="evidence" value="ECO:0007669"/>
    <property type="project" value="InterPro"/>
</dbReference>
<dbReference type="RefSeq" id="WP_012544414.1">
    <property type="nucleotide sequence ID" value="NC_011295.1"/>
</dbReference>
<dbReference type="PANTHER" id="PTHR42919">
    <property type="entry name" value="N-ALPHA-ACETYLTRANSFERASE"/>
    <property type="match status" value="1"/>
</dbReference>
<protein>
    <submittedName>
        <fullName evidence="4">Acetyltransferase</fullName>
    </submittedName>
</protein>
<evidence type="ECO:0000256" key="2">
    <source>
        <dbReference type="ARBA" id="ARBA00023315"/>
    </source>
</evidence>
<dbReference type="InterPro" id="IPR016181">
    <property type="entry name" value="Acyl_CoA_acyltransferase"/>
</dbReference>